<reference evidence="9" key="2">
    <citation type="journal article" date="2021" name="Syst. Appl. Microbiol.">
        <title>Roseomonas hellenica sp. nov., isolated from roots of wild-growing Alkanna tinctoria.</title>
        <authorList>
            <person name="Rat A."/>
            <person name="Naranjo H.D."/>
            <person name="Lebbe L."/>
            <person name="Cnockaert M."/>
            <person name="Krigas N."/>
            <person name="Grigoriadou K."/>
            <person name="Maloupa E."/>
            <person name="Willems A."/>
        </authorList>
    </citation>
    <scope>NUCLEOTIDE SEQUENCE</scope>
    <source>
        <strain evidence="9">LMG 28251</strain>
    </source>
</reference>
<reference evidence="9" key="1">
    <citation type="submission" date="2020-01" db="EMBL/GenBank/DDBJ databases">
        <authorList>
            <person name="Rat A."/>
        </authorList>
    </citation>
    <scope>NUCLEOTIDE SEQUENCE</scope>
    <source>
        <strain evidence="9">LMG 28251</strain>
    </source>
</reference>
<feature type="transmembrane region" description="Helical" evidence="7">
    <location>
        <begin position="258"/>
        <end position="278"/>
    </location>
</feature>
<keyword evidence="2 7" id="KW-0813">Transport</keyword>
<feature type="transmembrane region" description="Helical" evidence="7">
    <location>
        <begin position="217"/>
        <end position="238"/>
    </location>
</feature>
<keyword evidence="5 7" id="KW-0408">Iron</keyword>
<keyword evidence="7" id="KW-0479">Metal-binding</keyword>
<comment type="subcellular location">
    <subcellularLocation>
        <location evidence="7">Cell membrane</location>
        <topology evidence="7">Multi-pass membrane protein</topology>
    </subcellularLocation>
    <subcellularLocation>
        <location evidence="1">Membrane</location>
        <topology evidence="1">Multi-pass membrane protein</topology>
    </subcellularLocation>
</comment>
<feature type="transmembrane region" description="Helical" evidence="7">
    <location>
        <begin position="25"/>
        <end position="44"/>
    </location>
</feature>
<dbReference type="InterPro" id="IPR022837">
    <property type="entry name" value="MsrQ-like"/>
</dbReference>
<comment type="function">
    <text evidence="7">Part of the MsrPQ system that repairs oxidized periplasmic proteins containing methionine sulfoxide residues (Met-O), using respiratory chain electrons. Thus protects these proteins from oxidative-stress damage caused by reactive species of oxygen and chlorine generated by the host defense mechanisms. MsrPQ is essential for the maintenance of envelope integrity under bleach stress, rescuing a wide series of structurally unrelated periplasmic proteins from methionine oxidation. MsrQ provides electrons for reduction to the reductase catalytic subunit MsrP, using the quinone pool of the respiratory chain.</text>
</comment>
<comment type="cofactor">
    <cofactor evidence="7">
        <name>FMN</name>
        <dbReference type="ChEBI" id="CHEBI:58210"/>
    </cofactor>
    <text evidence="7">Binds 1 FMN per subunit.</text>
</comment>
<dbReference type="Pfam" id="PF01794">
    <property type="entry name" value="Ferric_reduct"/>
    <property type="match status" value="1"/>
</dbReference>
<dbReference type="PANTHER" id="PTHR36964:SF1">
    <property type="entry name" value="PROTEIN-METHIONINE-SULFOXIDE REDUCTASE HEME-BINDING SUBUNIT MSRQ"/>
    <property type="match status" value="1"/>
</dbReference>
<keyword evidence="7" id="KW-0349">Heme</keyword>
<evidence type="ECO:0000256" key="1">
    <source>
        <dbReference type="ARBA" id="ARBA00004141"/>
    </source>
</evidence>
<feature type="transmembrane region" description="Helical" evidence="7">
    <location>
        <begin position="64"/>
        <end position="82"/>
    </location>
</feature>
<comment type="similarity">
    <text evidence="7">Belongs to the MsrQ family.</text>
</comment>
<keyword evidence="7" id="KW-0285">Flavoprotein</keyword>
<evidence type="ECO:0000313" key="10">
    <source>
        <dbReference type="Proteomes" id="UP001196068"/>
    </source>
</evidence>
<name>A0AAF1K4V5_9PROT</name>
<keyword evidence="3 7" id="KW-0812">Transmembrane</keyword>
<dbReference type="EMBL" id="JAAEDH010000011">
    <property type="protein sequence ID" value="MBR0655685.1"/>
    <property type="molecule type" value="Genomic_DNA"/>
</dbReference>
<evidence type="ECO:0000256" key="2">
    <source>
        <dbReference type="ARBA" id="ARBA00022448"/>
    </source>
</evidence>
<dbReference type="GO" id="GO:0046872">
    <property type="term" value="F:metal ion binding"/>
    <property type="evidence" value="ECO:0007669"/>
    <property type="project" value="UniProtKB-KW"/>
</dbReference>
<organism evidence="9 10">
    <name type="scientific">Plastoroseomonas arctica</name>
    <dbReference type="NCBI Taxonomy" id="1509237"/>
    <lineage>
        <taxon>Bacteria</taxon>
        <taxon>Pseudomonadati</taxon>
        <taxon>Pseudomonadota</taxon>
        <taxon>Alphaproteobacteria</taxon>
        <taxon>Acetobacterales</taxon>
        <taxon>Acetobacteraceae</taxon>
        <taxon>Plastoroseomonas</taxon>
    </lineage>
</organism>
<dbReference type="GO" id="GO:0009055">
    <property type="term" value="F:electron transfer activity"/>
    <property type="evidence" value="ECO:0007669"/>
    <property type="project" value="UniProtKB-UniRule"/>
</dbReference>
<dbReference type="InterPro" id="IPR013130">
    <property type="entry name" value="Fe3_Rdtase_TM_dom"/>
</dbReference>
<dbReference type="AlphaFoldDB" id="A0AAF1K4V5"/>
<dbReference type="GO" id="GO:0020037">
    <property type="term" value="F:heme binding"/>
    <property type="evidence" value="ECO:0007669"/>
    <property type="project" value="UniProtKB-UniRule"/>
</dbReference>
<dbReference type="GO" id="GO:0030091">
    <property type="term" value="P:protein repair"/>
    <property type="evidence" value="ECO:0007669"/>
    <property type="project" value="UniProtKB-UniRule"/>
</dbReference>
<accession>A0AAF1K4V5</accession>
<keyword evidence="10" id="KW-1185">Reference proteome</keyword>
<dbReference type="Proteomes" id="UP001196068">
    <property type="component" value="Unassembled WGS sequence"/>
</dbReference>
<feature type="transmembrane region" description="Helical" evidence="7">
    <location>
        <begin position="94"/>
        <end position="112"/>
    </location>
</feature>
<keyword evidence="7" id="KW-0249">Electron transport</keyword>
<evidence type="ECO:0000259" key="8">
    <source>
        <dbReference type="Pfam" id="PF01794"/>
    </source>
</evidence>
<dbReference type="GO" id="GO:0016679">
    <property type="term" value="F:oxidoreductase activity, acting on diphenols and related substances as donors"/>
    <property type="evidence" value="ECO:0007669"/>
    <property type="project" value="TreeGrafter"/>
</dbReference>
<feature type="domain" description="Ferric oxidoreductase" evidence="8">
    <location>
        <begin position="62"/>
        <end position="174"/>
    </location>
</feature>
<keyword evidence="7" id="KW-1003">Cell membrane</keyword>
<sequence length="293" mass="32242">MSESMGATLRAITPWTDRNGGFSPLRLIVFLALLVPAGSLAWLAYTQDLGPEPLRGAMHESGRYAIWVLLVSLFVTPLRQMLRWPRLVELRRMVGLFALSYALLHLVLYFAFQNWRLLHGVSEIVLRFYLTVGFVAVLGLVALGVTSTDGWVHRMGGRAWRRLHKVVFAVAVLGLLHFMLHTKSDITEPVLTMGLFVWLMLYRAVAPEGSAPSSLRLLGVAVAAAVVTGASEAAWYALKTGVNAVLVLEANLDWEFGLRPALWVLVAGLGVIALREVARLVPRGGRARRARAA</sequence>
<keyword evidence="7" id="KW-0288">FMN</keyword>
<evidence type="ECO:0000256" key="3">
    <source>
        <dbReference type="ARBA" id="ARBA00022692"/>
    </source>
</evidence>
<keyword evidence="6 7" id="KW-0472">Membrane</keyword>
<evidence type="ECO:0000313" key="9">
    <source>
        <dbReference type="EMBL" id="MBR0655685.1"/>
    </source>
</evidence>
<proteinExistence type="inferred from homology"/>
<evidence type="ECO:0000256" key="6">
    <source>
        <dbReference type="ARBA" id="ARBA00023136"/>
    </source>
</evidence>
<evidence type="ECO:0000256" key="4">
    <source>
        <dbReference type="ARBA" id="ARBA00022989"/>
    </source>
</evidence>
<comment type="caution">
    <text evidence="9">The sequence shown here is derived from an EMBL/GenBank/DDBJ whole genome shotgun (WGS) entry which is preliminary data.</text>
</comment>
<dbReference type="GO" id="GO:0005886">
    <property type="term" value="C:plasma membrane"/>
    <property type="evidence" value="ECO:0007669"/>
    <property type="project" value="UniProtKB-SubCell"/>
</dbReference>
<keyword evidence="4 7" id="KW-1133">Transmembrane helix</keyword>
<dbReference type="HAMAP" id="MF_01207">
    <property type="entry name" value="MsrQ"/>
    <property type="match status" value="1"/>
</dbReference>
<dbReference type="PANTHER" id="PTHR36964">
    <property type="entry name" value="PROTEIN-METHIONINE-SULFOXIDE REDUCTASE HEME-BINDING SUBUNIT MSRQ"/>
    <property type="match status" value="1"/>
</dbReference>
<comment type="cofactor">
    <cofactor evidence="7">
        <name>heme b</name>
        <dbReference type="ChEBI" id="CHEBI:60344"/>
    </cofactor>
    <text evidence="7">Binds 1 heme b (iron(II)-protoporphyrin IX) group per subunit.</text>
</comment>
<protein>
    <recommendedName>
        <fullName evidence="7">Protein-methionine-sulfoxide reductase heme-binding subunit MsrQ</fullName>
    </recommendedName>
    <alternativeName>
        <fullName evidence="7">Flavocytochrome MsrQ</fullName>
    </alternativeName>
</protein>
<comment type="caution">
    <text evidence="7">Lacks conserved residue(s) required for the propagation of feature annotation.</text>
</comment>
<evidence type="ECO:0000256" key="5">
    <source>
        <dbReference type="ARBA" id="ARBA00023004"/>
    </source>
</evidence>
<evidence type="ECO:0000256" key="7">
    <source>
        <dbReference type="HAMAP-Rule" id="MF_01207"/>
    </source>
</evidence>
<gene>
    <name evidence="7" type="primary">msrQ</name>
    <name evidence="9" type="ORF">GXW79_11400</name>
</gene>
<feature type="transmembrane region" description="Helical" evidence="7">
    <location>
        <begin position="163"/>
        <end position="180"/>
    </location>
</feature>
<feature type="transmembrane region" description="Helical" evidence="7">
    <location>
        <begin position="124"/>
        <end position="143"/>
    </location>
</feature>
<feature type="transmembrane region" description="Helical" evidence="7">
    <location>
        <begin position="186"/>
        <end position="205"/>
    </location>
</feature>
<dbReference type="GO" id="GO:0010181">
    <property type="term" value="F:FMN binding"/>
    <property type="evidence" value="ECO:0007669"/>
    <property type="project" value="UniProtKB-UniRule"/>
</dbReference>
<comment type="subunit">
    <text evidence="7">Heterodimer of a catalytic subunit (MsrP) and a heme-binding subunit (MsrQ).</text>
</comment>